<name>A0A9W8NBG5_9PEZI</name>
<sequence>MLKLCPFAKLLADESVIELLRVHVVEVRVALRSWDLDDLVEVLQSRHLGERLHGRRERELIEVAHREHERVVVDV</sequence>
<evidence type="ECO:0000313" key="2">
    <source>
        <dbReference type="Proteomes" id="UP001148614"/>
    </source>
</evidence>
<evidence type="ECO:0000313" key="1">
    <source>
        <dbReference type="EMBL" id="KAJ3566702.1"/>
    </source>
</evidence>
<dbReference type="EMBL" id="JANPWZ010001326">
    <property type="protein sequence ID" value="KAJ3566702.1"/>
    <property type="molecule type" value="Genomic_DNA"/>
</dbReference>
<proteinExistence type="predicted"/>
<reference evidence="1" key="1">
    <citation type="submission" date="2022-07" db="EMBL/GenBank/DDBJ databases">
        <title>Genome Sequence of Xylaria arbuscula.</title>
        <authorList>
            <person name="Buettner E."/>
        </authorList>
    </citation>
    <scope>NUCLEOTIDE SEQUENCE</scope>
    <source>
        <strain evidence="1">VT107</strain>
    </source>
</reference>
<comment type="caution">
    <text evidence="1">The sequence shown here is derived from an EMBL/GenBank/DDBJ whole genome shotgun (WGS) entry which is preliminary data.</text>
</comment>
<accession>A0A9W8NBG5</accession>
<keyword evidence="2" id="KW-1185">Reference proteome</keyword>
<organism evidence="1 2">
    <name type="scientific">Xylaria arbuscula</name>
    <dbReference type="NCBI Taxonomy" id="114810"/>
    <lineage>
        <taxon>Eukaryota</taxon>
        <taxon>Fungi</taxon>
        <taxon>Dikarya</taxon>
        <taxon>Ascomycota</taxon>
        <taxon>Pezizomycotina</taxon>
        <taxon>Sordariomycetes</taxon>
        <taxon>Xylariomycetidae</taxon>
        <taxon>Xylariales</taxon>
        <taxon>Xylariaceae</taxon>
        <taxon>Xylaria</taxon>
    </lineage>
</organism>
<dbReference type="AlphaFoldDB" id="A0A9W8NBG5"/>
<gene>
    <name evidence="1" type="ORF">NPX13_g7035</name>
</gene>
<dbReference type="Proteomes" id="UP001148614">
    <property type="component" value="Unassembled WGS sequence"/>
</dbReference>
<protein>
    <submittedName>
        <fullName evidence="1">Uncharacterized protein</fullName>
    </submittedName>
</protein>